<reference evidence="1 2" key="1">
    <citation type="submission" date="2015-01" db="EMBL/GenBank/DDBJ databases">
        <title>Evolution of Trichinella species and genotypes.</title>
        <authorList>
            <person name="Korhonen P.K."/>
            <person name="Edoardo P."/>
            <person name="Giuseppe L.R."/>
            <person name="Gasser R.B."/>
        </authorList>
    </citation>
    <scope>NUCLEOTIDE SEQUENCE [LARGE SCALE GENOMIC DNA]</scope>
    <source>
        <strain evidence="1">ISS13</strain>
    </source>
</reference>
<sequence length="149" mass="16860">LLYAHFLSLKGSCLLNFSYAHHSPQLKKTCLAVYKKGLAEMLSSVKSCICIFTTVCLLASFTSATLVDSPSAAKEVQMIPVFYSDTVGDHHVIDPTVDNLEDVSELNNLMKRRFYAWAGKRASRFYQWAGKRNGEKVEKVRRKFYPWAG</sequence>
<name>A0A0V1EY47_TRIPS</name>
<feature type="non-terminal residue" evidence="1">
    <location>
        <position position="1"/>
    </location>
</feature>
<proteinExistence type="predicted"/>
<accession>A0A0V1EY47</accession>
<gene>
    <name evidence="1" type="ORF">T4A_3231</name>
</gene>
<organism evidence="1 2">
    <name type="scientific">Trichinella pseudospiralis</name>
    <name type="common">Parasitic roundworm</name>
    <dbReference type="NCBI Taxonomy" id="6337"/>
    <lineage>
        <taxon>Eukaryota</taxon>
        <taxon>Metazoa</taxon>
        <taxon>Ecdysozoa</taxon>
        <taxon>Nematoda</taxon>
        <taxon>Enoplea</taxon>
        <taxon>Dorylaimia</taxon>
        <taxon>Trichinellida</taxon>
        <taxon>Trichinellidae</taxon>
        <taxon>Trichinella</taxon>
    </lineage>
</organism>
<dbReference type="Proteomes" id="UP000054632">
    <property type="component" value="Unassembled WGS sequence"/>
</dbReference>
<evidence type="ECO:0000313" key="1">
    <source>
        <dbReference type="EMBL" id="KRY78625.1"/>
    </source>
</evidence>
<dbReference type="EMBL" id="JYDR01000003">
    <property type="protein sequence ID" value="KRY78625.1"/>
    <property type="molecule type" value="Genomic_DNA"/>
</dbReference>
<protein>
    <submittedName>
        <fullName evidence="1">Uncharacterized protein</fullName>
    </submittedName>
</protein>
<evidence type="ECO:0000313" key="2">
    <source>
        <dbReference type="Proteomes" id="UP000054632"/>
    </source>
</evidence>
<dbReference type="AlphaFoldDB" id="A0A0V1EY47"/>
<comment type="caution">
    <text evidence="1">The sequence shown here is derived from an EMBL/GenBank/DDBJ whole genome shotgun (WGS) entry which is preliminary data.</text>
</comment>